<sequence>MDYGHDPIKRLFFNLYWPTLTGMLTMAAYQVADGIIVGYGVGTMALAGISMSFPVLMVAVSLAMLIGVGSSMVVAIKLGEEQVAEASRVFHYSCSFSVLISAILAGVLLVFIDTWVNLLGANADIEPFLKEYLIYFALFLPTLFLRFSFSLLLNNDGSPNVSRNANIISSVLNVVLDLVFVLGFDWGLKGAAIATGISQTVAVVFMGYHFYLGRNHLSLRQYAVRVVEPEQRRILELGFPIFISELSGALAFGLLNKAVIDQGGSEAGAALATISFTLFFVMKFLVGVAFSVQPLFGFNHGANNPQRIEELLRFSLKFVVVIGMLAYVLIFLFAEQIVLLFNVVTPEEVALATQALHWFYLGTAFMGANLVFGAYFQSLERTRIATCVATMRGVVLVASFLIVLPKILGMTGVWLAIPLAEIAAFLVTLTFVFLRKNVRSVSMTSSINHSQARY</sequence>
<comment type="caution">
    <text evidence="13">The sequence shown here is derived from an EMBL/GenBank/DDBJ whole genome shotgun (WGS) entry which is preliminary data.</text>
</comment>
<dbReference type="CDD" id="cd13143">
    <property type="entry name" value="MATE_MepA_like"/>
    <property type="match status" value="1"/>
</dbReference>
<dbReference type="Pfam" id="PF01554">
    <property type="entry name" value="MatE"/>
    <property type="match status" value="2"/>
</dbReference>
<dbReference type="EMBL" id="MJIL01000085">
    <property type="protein sequence ID" value="OLQ74089.1"/>
    <property type="molecule type" value="Genomic_DNA"/>
</dbReference>
<organism evidence="13 14">
    <name type="scientific">Photobacterium proteolyticum</name>
    <dbReference type="NCBI Taxonomy" id="1903952"/>
    <lineage>
        <taxon>Bacteria</taxon>
        <taxon>Pseudomonadati</taxon>
        <taxon>Pseudomonadota</taxon>
        <taxon>Gammaproteobacteria</taxon>
        <taxon>Vibrionales</taxon>
        <taxon>Vibrionaceae</taxon>
        <taxon>Photobacterium</taxon>
    </lineage>
</organism>
<dbReference type="AlphaFoldDB" id="A0A1Q9GHY6"/>
<evidence type="ECO:0000256" key="11">
    <source>
        <dbReference type="ARBA" id="ARBA00030855"/>
    </source>
</evidence>
<feature type="transmembrane region" description="Helical" evidence="12">
    <location>
        <begin position="190"/>
        <end position="213"/>
    </location>
</feature>
<evidence type="ECO:0000256" key="5">
    <source>
        <dbReference type="ARBA" id="ARBA00022448"/>
    </source>
</evidence>
<evidence type="ECO:0000256" key="3">
    <source>
        <dbReference type="ARBA" id="ARBA00013489"/>
    </source>
</evidence>
<keyword evidence="6" id="KW-1003">Cell membrane</keyword>
<dbReference type="InterPro" id="IPR048279">
    <property type="entry name" value="MdtK-like"/>
</dbReference>
<evidence type="ECO:0000256" key="10">
    <source>
        <dbReference type="ARBA" id="ARBA00023251"/>
    </source>
</evidence>
<evidence type="ECO:0000313" key="13">
    <source>
        <dbReference type="EMBL" id="OLQ74089.1"/>
    </source>
</evidence>
<dbReference type="InterPro" id="IPR002528">
    <property type="entry name" value="MATE_fam"/>
</dbReference>
<dbReference type="GO" id="GO:0015297">
    <property type="term" value="F:antiporter activity"/>
    <property type="evidence" value="ECO:0007669"/>
    <property type="project" value="InterPro"/>
</dbReference>
<dbReference type="PIRSF" id="PIRSF006603">
    <property type="entry name" value="DinF"/>
    <property type="match status" value="1"/>
</dbReference>
<dbReference type="NCBIfam" id="TIGR00797">
    <property type="entry name" value="matE"/>
    <property type="match status" value="1"/>
</dbReference>
<evidence type="ECO:0000256" key="1">
    <source>
        <dbReference type="ARBA" id="ARBA00004429"/>
    </source>
</evidence>
<dbReference type="InterPro" id="IPR045070">
    <property type="entry name" value="MATE_MepA-like"/>
</dbReference>
<dbReference type="GO" id="GO:0042910">
    <property type="term" value="F:xenobiotic transmembrane transporter activity"/>
    <property type="evidence" value="ECO:0007669"/>
    <property type="project" value="InterPro"/>
</dbReference>
<reference evidence="13 14" key="1">
    <citation type="submission" date="2016-09" db="EMBL/GenBank/DDBJ databases">
        <title>Photobacterium proteolyticum sp. nov. a protease producing bacterium isolated from ocean sediments of Laizhou Bay.</title>
        <authorList>
            <person name="Li Y."/>
        </authorList>
    </citation>
    <scope>NUCLEOTIDE SEQUENCE [LARGE SCALE GENOMIC DNA]</scope>
    <source>
        <strain evidence="13 14">13-12</strain>
    </source>
</reference>
<dbReference type="Proteomes" id="UP000186905">
    <property type="component" value="Unassembled WGS sequence"/>
</dbReference>
<feature type="transmembrane region" description="Helical" evidence="12">
    <location>
        <begin position="44"/>
        <end position="68"/>
    </location>
</feature>
<protein>
    <recommendedName>
        <fullName evidence="4">Multidrug export protein MepA</fullName>
    </recommendedName>
    <alternativeName>
        <fullName evidence="3">Multidrug resistance protein NorM</fullName>
    </alternativeName>
    <alternativeName>
        <fullName evidence="11">Na(+)/drug antiporter</fullName>
    </alternativeName>
</protein>
<feature type="transmembrane region" description="Helical" evidence="12">
    <location>
        <begin position="414"/>
        <end position="434"/>
    </location>
</feature>
<accession>A0A1Q9GHY6</accession>
<feature type="transmembrane region" description="Helical" evidence="12">
    <location>
        <begin position="318"/>
        <end position="343"/>
    </location>
</feature>
<comment type="similarity">
    <text evidence="2">Belongs to the multi antimicrobial extrusion (MATE) (TC 2.A.66.1) family. MepA subfamily.</text>
</comment>
<dbReference type="STRING" id="1903952.BIT28_19605"/>
<gene>
    <name evidence="13" type="ORF">BIT28_19605</name>
</gene>
<evidence type="ECO:0000256" key="9">
    <source>
        <dbReference type="ARBA" id="ARBA00023136"/>
    </source>
</evidence>
<evidence type="ECO:0000256" key="12">
    <source>
        <dbReference type="SAM" id="Phobius"/>
    </source>
</evidence>
<feature type="transmembrane region" description="Helical" evidence="12">
    <location>
        <begin position="89"/>
        <end position="112"/>
    </location>
</feature>
<feature type="transmembrane region" description="Helical" evidence="12">
    <location>
        <begin position="267"/>
        <end position="297"/>
    </location>
</feature>
<keyword evidence="9 12" id="KW-0472">Membrane</keyword>
<evidence type="ECO:0000256" key="6">
    <source>
        <dbReference type="ARBA" id="ARBA00022475"/>
    </source>
</evidence>
<evidence type="ECO:0000313" key="14">
    <source>
        <dbReference type="Proteomes" id="UP000186905"/>
    </source>
</evidence>
<dbReference type="PANTHER" id="PTHR43823">
    <property type="entry name" value="SPORULATION PROTEIN YKVU"/>
    <property type="match status" value="1"/>
</dbReference>
<evidence type="ECO:0000256" key="8">
    <source>
        <dbReference type="ARBA" id="ARBA00022989"/>
    </source>
</evidence>
<dbReference type="GO" id="GO:0005886">
    <property type="term" value="C:plasma membrane"/>
    <property type="evidence" value="ECO:0007669"/>
    <property type="project" value="UniProtKB-SubCell"/>
</dbReference>
<feature type="transmembrane region" description="Helical" evidence="12">
    <location>
        <begin position="12"/>
        <end position="32"/>
    </location>
</feature>
<dbReference type="PANTHER" id="PTHR43823:SF3">
    <property type="entry name" value="MULTIDRUG EXPORT PROTEIN MEPA"/>
    <property type="match status" value="1"/>
</dbReference>
<evidence type="ECO:0000256" key="2">
    <source>
        <dbReference type="ARBA" id="ARBA00008417"/>
    </source>
</evidence>
<keyword evidence="8 12" id="KW-1133">Transmembrane helix</keyword>
<keyword evidence="5" id="KW-0813">Transport</keyword>
<evidence type="ECO:0000256" key="4">
    <source>
        <dbReference type="ARBA" id="ARBA00022106"/>
    </source>
</evidence>
<feature type="transmembrane region" description="Helical" evidence="12">
    <location>
        <begin position="388"/>
        <end position="408"/>
    </location>
</feature>
<feature type="transmembrane region" description="Helical" evidence="12">
    <location>
        <begin position="132"/>
        <end position="153"/>
    </location>
</feature>
<comment type="subcellular location">
    <subcellularLocation>
        <location evidence="1">Cell inner membrane</location>
        <topology evidence="1">Multi-pass membrane protein</topology>
    </subcellularLocation>
</comment>
<keyword evidence="10" id="KW-0046">Antibiotic resistance</keyword>
<keyword evidence="7 12" id="KW-0812">Transmembrane</keyword>
<feature type="transmembrane region" description="Helical" evidence="12">
    <location>
        <begin position="234"/>
        <end position="255"/>
    </location>
</feature>
<dbReference type="GO" id="GO:0046677">
    <property type="term" value="P:response to antibiotic"/>
    <property type="evidence" value="ECO:0007669"/>
    <property type="project" value="UniProtKB-KW"/>
</dbReference>
<feature type="transmembrane region" description="Helical" evidence="12">
    <location>
        <begin position="355"/>
        <end position="376"/>
    </location>
</feature>
<name>A0A1Q9GHY6_9GAMM</name>
<evidence type="ECO:0000256" key="7">
    <source>
        <dbReference type="ARBA" id="ARBA00022692"/>
    </source>
</evidence>
<dbReference type="InterPro" id="IPR051327">
    <property type="entry name" value="MATE_MepA_subfamily"/>
</dbReference>
<keyword evidence="14" id="KW-1185">Reference proteome</keyword>
<feature type="transmembrane region" description="Helical" evidence="12">
    <location>
        <begin position="165"/>
        <end position="184"/>
    </location>
</feature>
<proteinExistence type="inferred from homology"/>